<organism evidence="8 9">
    <name type="scientific">Streptomyces acidiscabies</name>
    <dbReference type="NCBI Taxonomy" id="42234"/>
    <lineage>
        <taxon>Bacteria</taxon>
        <taxon>Bacillati</taxon>
        <taxon>Actinomycetota</taxon>
        <taxon>Actinomycetes</taxon>
        <taxon>Kitasatosporales</taxon>
        <taxon>Streptomycetaceae</taxon>
        <taxon>Streptomyces</taxon>
    </lineage>
</organism>
<accession>A0A0L0K2A0</accession>
<feature type="region of interest" description="Disordered" evidence="6">
    <location>
        <begin position="1"/>
        <end position="35"/>
    </location>
</feature>
<feature type="transmembrane region" description="Helical" evidence="7">
    <location>
        <begin position="823"/>
        <end position="840"/>
    </location>
</feature>
<dbReference type="GO" id="GO:0005886">
    <property type="term" value="C:plasma membrane"/>
    <property type="evidence" value="ECO:0007669"/>
    <property type="project" value="UniProtKB-SubCell"/>
</dbReference>
<dbReference type="RefSeq" id="WP_050372402.1">
    <property type="nucleotide sequence ID" value="NZ_KQ257823.1"/>
</dbReference>
<proteinExistence type="predicted"/>
<protein>
    <submittedName>
        <fullName evidence="8">Membrane protein</fullName>
    </submittedName>
</protein>
<dbReference type="Proteomes" id="UP000037151">
    <property type="component" value="Unassembled WGS sequence"/>
</dbReference>
<evidence type="ECO:0000313" key="9">
    <source>
        <dbReference type="Proteomes" id="UP000037151"/>
    </source>
</evidence>
<dbReference type="PANTHER" id="PTHR39087:SF2">
    <property type="entry name" value="UPF0104 MEMBRANE PROTEIN MJ1595"/>
    <property type="match status" value="1"/>
</dbReference>
<evidence type="ECO:0000256" key="6">
    <source>
        <dbReference type="SAM" id="MobiDB-lite"/>
    </source>
</evidence>
<dbReference type="InterPro" id="IPR022791">
    <property type="entry name" value="L-PG_synthase/AglD"/>
</dbReference>
<name>A0A0L0K2A0_9ACTN</name>
<reference evidence="9" key="1">
    <citation type="submission" date="2014-07" db="EMBL/GenBank/DDBJ databases">
        <title>Genome sequencing of plant-pathogenic Streptomyces species.</title>
        <authorList>
            <person name="Harrison J."/>
            <person name="Sapp M."/>
            <person name="Thwaites R."/>
            <person name="Studholme D.J."/>
        </authorList>
    </citation>
    <scope>NUCLEOTIDE SEQUENCE [LARGE SCALE GENOMIC DNA]</scope>
    <source>
        <strain evidence="9">NCPPB 4445</strain>
    </source>
</reference>
<comment type="subcellular location">
    <subcellularLocation>
        <location evidence="1">Cell membrane</location>
        <topology evidence="1">Multi-pass membrane protein</topology>
    </subcellularLocation>
</comment>
<evidence type="ECO:0000256" key="1">
    <source>
        <dbReference type="ARBA" id="ARBA00004651"/>
    </source>
</evidence>
<dbReference type="InterPro" id="IPR011009">
    <property type="entry name" value="Kinase-like_dom_sf"/>
</dbReference>
<feature type="transmembrane region" description="Helical" evidence="7">
    <location>
        <begin position="231"/>
        <end position="249"/>
    </location>
</feature>
<evidence type="ECO:0000256" key="4">
    <source>
        <dbReference type="ARBA" id="ARBA00022989"/>
    </source>
</evidence>
<dbReference type="PANTHER" id="PTHR39087">
    <property type="entry name" value="UPF0104 MEMBRANE PROTEIN MJ1595"/>
    <property type="match status" value="1"/>
</dbReference>
<dbReference type="SUPFAM" id="SSF56112">
    <property type="entry name" value="Protein kinase-like (PK-like)"/>
    <property type="match status" value="1"/>
</dbReference>
<feature type="transmembrane region" description="Helical" evidence="7">
    <location>
        <begin position="64"/>
        <end position="82"/>
    </location>
</feature>
<feature type="transmembrane region" description="Helical" evidence="7">
    <location>
        <begin position="847"/>
        <end position="865"/>
    </location>
</feature>
<dbReference type="OrthoDB" id="5242664at2"/>
<dbReference type="Pfam" id="PF03706">
    <property type="entry name" value="LPG_synthase_TM"/>
    <property type="match status" value="1"/>
</dbReference>
<evidence type="ECO:0000256" key="5">
    <source>
        <dbReference type="ARBA" id="ARBA00023136"/>
    </source>
</evidence>
<evidence type="ECO:0000256" key="2">
    <source>
        <dbReference type="ARBA" id="ARBA00022475"/>
    </source>
</evidence>
<dbReference type="AlphaFoldDB" id="A0A0L0K2A0"/>
<feature type="transmembrane region" description="Helical" evidence="7">
    <location>
        <begin position="743"/>
        <end position="763"/>
    </location>
</feature>
<gene>
    <name evidence="8" type="ORF">IQ63_23435</name>
</gene>
<feature type="transmembrane region" description="Helical" evidence="7">
    <location>
        <begin position="207"/>
        <end position="225"/>
    </location>
</feature>
<dbReference type="PATRIC" id="fig|42234.21.peg.4846"/>
<keyword evidence="5 7" id="KW-0472">Membrane</keyword>
<feature type="transmembrane region" description="Helical" evidence="7">
    <location>
        <begin position="176"/>
        <end position="195"/>
    </location>
</feature>
<evidence type="ECO:0000256" key="3">
    <source>
        <dbReference type="ARBA" id="ARBA00022692"/>
    </source>
</evidence>
<evidence type="ECO:0000256" key="7">
    <source>
        <dbReference type="SAM" id="Phobius"/>
    </source>
</evidence>
<feature type="transmembrane region" description="Helical" evidence="7">
    <location>
        <begin position="135"/>
        <end position="156"/>
    </location>
</feature>
<keyword evidence="4 7" id="KW-1133">Transmembrane helix</keyword>
<evidence type="ECO:0000313" key="8">
    <source>
        <dbReference type="EMBL" id="KND32192.1"/>
    </source>
</evidence>
<feature type="region of interest" description="Disordered" evidence="6">
    <location>
        <begin position="512"/>
        <end position="550"/>
    </location>
</feature>
<feature type="transmembrane region" description="Helical" evidence="7">
    <location>
        <begin position="871"/>
        <end position="893"/>
    </location>
</feature>
<feature type="transmembrane region" description="Helical" evidence="7">
    <location>
        <begin position="792"/>
        <end position="817"/>
    </location>
</feature>
<comment type="caution">
    <text evidence="8">The sequence shown here is derived from an EMBL/GenBank/DDBJ whole genome shotgun (WGS) entry which is preliminary data.</text>
</comment>
<feature type="transmembrane region" description="Helical" evidence="7">
    <location>
        <begin position="600"/>
        <end position="619"/>
    </location>
</feature>
<keyword evidence="3 7" id="KW-0812">Transmembrane</keyword>
<feature type="transmembrane region" description="Helical" evidence="7">
    <location>
        <begin position="701"/>
        <end position="723"/>
    </location>
</feature>
<feature type="transmembrane region" description="Helical" evidence="7">
    <location>
        <begin position="102"/>
        <end position="123"/>
    </location>
</feature>
<keyword evidence="2" id="KW-1003">Cell membrane</keyword>
<dbReference type="EMBL" id="JPPY01000138">
    <property type="protein sequence ID" value="KND32192.1"/>
    <property type="molecule type" value="Genomic_DNA"/>
</dbReference>
<feature type="transmembrane region" description="Helical" evidence="7">
    <location>
        <begin position="631"/>
        <end position="656"/>
    </location>
</feature>
<sequence length="902" mass="95685">MKQQGVHSDDAEGTSDGASRPDTGEPPARGSSKEYADVAHVDEVEGDEPLLPARVHRPSDLMRLLAGVLAIAVLLAIAAFAHGTTSGLEQDINKGTGQAPDLLIKIAGLASSIAILLVPVAFAIERLIKRDGLRIADGVLAAVLAHGVTLAMDLWVAKGAPDSIRDALTQPSPGDIHALTDPVHGYLAPVIAYMSAVGMSRRPRWRAVLWIVLLLDALSMLVTGYTTPFSIILTVLIGWSVAYGTLYAVGSPNVRPTGRTLMAGLRTVGFRPVSAARVEASESGDSDRGRRYFVTLEDGAPLDVTVVDREQQAQGFFYRAWRNLALRGFATRSSLQSLRQALEQEALLAYAAIAAGANAPKLIAMSELGPDAVMLVYEHTGGRTLDSLADAEITDEVLHNAWHQVRALQSRRIAHRRLAGDAILVDRSGTVILTDLRGGEIAASSLLLLMDIAQLVTTLGLRVGAERAVASAVSVLGPDAVADCLPMLQPIALTRSTRSTLRRLAREQAQRERDAVLEASRQAKQARPEAAEEPEAVSSGKAAKKTLKAEARAEKRAMDEAVEEAREDDLLTQIRHEVLLIRPQAPVEPARLERVRPRTLLSFMAGALGAYFLLTQLTHIEFGPLISNAEWGWVAAAVAFSALSYVAAAMSLLGFVPERVPFPRTVAAQVAGSFVKIVAPAAVGGVALNTRFLQRQGVRPGLAVASVGASQLFGLGCHIVMLLSFGYLTGIEKTPSLTPSRTVIAGLLTVAVLVLVVTSVPFLRKFVATRVRSLFAGVVPRMLDILQRPQKLVTGIGGMLLLTACFVMCLDASIRAFGNESTSISLASVAVVFLAGNALGSAAPTPGGVGAVEATLTVGLIAVGLPKEVAAPAVLLFRLLTLWLPVLPGWIVFNHLSRKGAL</sequence>